<comment type="caution">
    <text evidence="2">The sequence shown here is derived from an EMBL/GenBank/DDBJ whole genome shotgun (WGS) entry which is preliminary data.</text>
</comment>
<evidence type="ECO:0000313" key="3">
    <source>
        <dbReference type="Proteomes" id="UP000050277"/>
    </source>
</evidence>
<name>A0A0P6YS78_9CHLR</name>
<dbReference type="Pfam" id="PF14520">
    <property type="entry name" value="HHH_5"/>
    <property type="match status" value="1"/>
</dbReference>
<keyword evidence="3" id="KW-1185">Reference proteome</keyword>
<dbReference type="Proteomes" id="UP000050277">
    <property type="component" value="Unassembled WGS sequence"/>
</dbReference>
<dbReference type="Gene3D" id="1.10.150.20">
    <property type="entry name" value="5' to 3' exonuclease, C-terminal subdomain"/>
    <property type="match status" value="1"/>
</dbReference>
<proteinExistence type="predicted"/>
<accession>A0A0P6YS78</accession>
<dbReference type="InterPro" id="IPR010995">
    <property type="entry name" value="DNA_repair_Rad51/TF_NusA_a-hlx"/>
</dbReference>
<dbReference type="SUPFAM" id="SSF47794">
    <property type="entry name" value="Rad51 N-terminal domain-like"/>
    <property type="match status" value="1"/>
</dbReference>
<dbReference type="AlphaFoldDB" id="A0A0P6YS78"/>
<dbReference type="STRING" id="70996.SE18_15025"/>
<organism evidence="2 3">
    <name type="scientific">Herpetosiphon geysericola</name>
    <dbReference type="NCBI Taxonomy" id="70996"/>
    <lineage>
        <taxon>Bacteria</taxon>
        <taxon>Bacillati</taxon>
        <taxon>Chloroflexota</taxon>
        <taxon>Chloroflexia</taxon>
        <taxon>Herpetosiphonales</taxon>
        <taxon>Herpetosiphonaceae</taxon>
        <taxon>Herpetosiphon</taxon>
    </lineage>
</organism>
<protein>
    <submittedName>
        <fullName evidence="2">Uncharacterized protein</fullName>
    </submittedName>
</protein>
<sequence>MADVKLTLTEAWILSGTTYEPGTHTLDESIANILIKAEAAKNPTPVEPIPVAAVQRANNPATPNADGNAASGTPSGEQPSGEPEGTPVLEAIVGSKAAASLAAAGYTSYGDAIAADDATLSAIDGIGEATIKKLREHKAA</sequence>
<evidence type="ECO:0000256" key="1">
    <source>
        <dbReference type="SAM" id="MobiDB-lite"/>
    </source>
</evidence>
<evidence type="ECO:0000313" key="2">
    <source>
        <dbReference type="EMBL" id="KPL86165.1"/>
    </source>
</evidence>
<dbReference type="EMBL" id="LGKP01000022">
    <property type="protein sequence ID" value="KPL86165.1"/>
    <property type="molecule type" value="Genomic_DNA"/>
</dbReference>
<dbReference type="GO" id="GO:0000166">
    <property type="term" value="F:nucleotide binding"/>
    <property type="evidence" value="ECO:0007669"/>
    <property type="project" value="InterPro"/>
</dbReference>
<reference evidence="2 3" key="1">
    <citation type="submission" date="2015-07" db="EMBL/GenBank/DDBJ databases">
        <title>Whole genome sequence of Herpetosiphon geysericola DSM 7119.</title>
        <authorList>
            <person name="Hemp J."/>
            <person name="Ward L.M."/>
            <person name="Pace L.A."/>
            <person name="Fischer W.W."/>
        </authorList>
    </citation>
    <scope>NUCLEOTIDE SEQUENCE [LARGE SCALE GENOMIC DNA]</scope>
    <source>
        <strain evidence="2 3">DSM 7119</strain>
    </source>
</reference>
<dbReference type="RefSeq" id="WP_054535272.1">
    <property type="nucleotide sequence ID" value="NZ_LGKP01000022.1"/>
</dbReference>
<feature type="region of interest" description="Disordered" evidence="1">
    <location>
        <begin position="46"/>
        <end position="87"/>
    </location>
</feature>
<gene>
    <name evidence="2" type="ORF">SE18_15025</name>
</gene>